<dbReference type="AlphaFoldDB" id="A0A913Z1E9"/>
<keyword evidence="2 4" id="KW-0863">Zinc-finger</keyword>
<dbReference type="OMA" id="SARNAYC"/>
<dbReference type="Pfam" id="PF00643">
    <property type="entry name" value="zf-B_box"/>
    <property type="match status" value="1"/>
</dbReference>
<feature type="region of interest" description="Disordered" evidence="5">
    <location>
        <begin position="160"/>
        <end position="180"/>
    </location>
</feature>
<feature type="compositionally biased region" description="Basic and acidic residues" evidence="5">
    <location>
        <begin position="160"/>
        <end position="175"/>
    </location>
</feature>
<keyword evidence="3" id="KW-0862">Zinc</keyword>
<sequence>MCSHEKSHEPFKDYEFCNIIYFQAYANISPVDDETNAAMTAATVLRDIALNHLTCNLCNQRYRAPKTLSCLHSFCTTCLRSRLDKCPGPWRREIICPICEEVTELSQVNELTGVRDSTQVQALLEDVEKLEECLTGHKMKASVDEVTTIQQVTTDYQKLRVYDRDPSSDNGDGRSGRTTPQEAAVCDAKTCSKHPRKDLKLFCKTCQVMICKDCTLSNHHASSHSYVDATSAVTVCRRHLDTMLPMIQQDCKEFTQAASSARNAYCRLHMNIQASKNKILQVEEREVARVRAHGEQLRKEAIELGKQNAREIEAIYKSHCDQAQRASHIEGRIKHALTKATSLEILKMKQDLFEHITTVKKVITQSHNLSFLDFKGHLPNPTADINLGTLLTKEKWKKIIDFGRQPGKGFRQVGFVAVYSNGDVAATDMESWTLTVVKCGHHISHMKRLNELSKKALIRPYAIAINTHDELVVLDNSRVKVLDRQMGFLLQVPTSFPEYPVRNSFGSILSCLAVDRQNRIAVGHRGKEIISLHRQDGSLIQVVPAPMIDTQLTISQQQRLVYSNYEARKVLSRDFNGQLVFCVDTDDKLPTGVCCDKAGYIYVAMHTDSAGRCEIHQFDPDGVAIGCVVRGLDNPLGLTFTKDDELVVADKYSVKIYRRA</sequence>
<keyword evidence="1" id="KW-0479">Metal-binding</keyword>
<dbReference type="Proteomes" id="UP000887568">
    <property type="component" value="Unplaced"/>
</dbReference>
<evidence type="ECO:0000256" key="3">
    <source>
        <dbReference type="ARBA" id="ARBA00022833"/>
    </source>
</evidence>
<dbReference type="InterPro" id="IPR000315">
    <property type="entry name" value="Znf_B-box"/>
</dbReference>
<dbReference type="PANTHER" id="PTHR25462">
    <property type="entry name" value="BONUS, ISOFORM C-RELATED"/>
    <property type="match status" value="1"/>
</dbReference>
<dbReference type="RefSeq" id="XP_038045648.1">
    <property type="nucleotide sequence ID" value="XM_038189720.1"/>
</dbReference>
<evidence type="ECO:0000313" key="9">
    <source>
        <dbReference type="Proteomes" id="UP000887568"/>
    </source>
</evidence>
<evidence type="ECO:0000313" key="8">
    <source>
        <dbReference type="EnsemblMetazoa" id="XP_038045648.1"/>
    </source>
</evidence>
<keyword evidence="9" id="KW-1185">Reference proteome</keyword>
<dbReference type="Gene3D" id="2.120.10.30">
    <property type="entry name" value="TolB, C-terminal domain"/>
    <property type="match status" value="1"/>
</dbReference>
<dbReference type="Gene3D" id="3.30.40.10">
    <property type="entry name" value="Zinc/RING finger domain, C3HC4 (zinc finger)"/>
    <property type="match status" value="1"/>
</dbReference>
<evidence type="ECO:0000259" key="6">
    <source>
        <dbReference type="PROSITE" id="PS50089"/>
    </source>
</evidence>
<evidence type="ECO:0000256" key="2">
    <source>
        <dbReference type="ARBA" id="ARBA00022771"/>
    </source>
</evidence>
<dbReference type="SUPFAM" id="SSF101898">
    <property type="entry name" value="NHL repeat"/>
    <property type="match status" value="1"/>
</dbReference>
<dbReference type="GeneID" id="119720159"/>
<dbReference type="SUPFAM" id="SSF57845">
    <property type="entry name" value="B-box zinc-binding domain"/>
    <property type="match status" value="1"/>
</dbReference>
<dbReference type="OrthoDB" id="6161695at2759"/>
<accession>A0A913Z1E9</accession>
<reference evidence="8" key="1">
    <citation type="submission" date="2022-11" db="UniProtKB">
        <authorList>
            <consortium name="EnsemblMetazoa"/>
        </authorList>
    </citation>
    <scope>IDENTIFICATION</scope>
</reference>
<dbReference type="InterPro" id="IPR001841">
    <property type="entry name" value="Znf_RING"/>
</dbReference>
<dbReference type="SUPFAM" id="SSF57850">
    <property type="entry name" value="RING/U-box"/>
    <property type="match status" value="1"/>
</dbReference>
<name>A0A913Z1E9_PATMI</name>
<dbReference type="PROSITE" id="PS50119">
    <property type="entry name" value="ZF_BBOX"/>
    <property type="match status" value="1"/>
</dbReference>
<dbReference type="EnsemblMetazoa" id="XM_038189720.1">
    <property type="protein sequence ID" value="XP_038045648.1"/>
    <property type="gene ID" value="LOC119720159"/>
</dbReference>
<proteinExistence type="predicted"/>
<dbReference type="Pfam" id="PF00097">
    <property type="entry name" value="zf-C3HC4"/>
    <property type="match status" value="1"/>
</dbReference>
<dbReference type="SMART" id="SM00336">
    <property type="entry name" value="BBOX"/>
    <property type="match status" value="1"/>
</dbReference>
<evidence type="ECO:0000256" key="4">
    <source>
        <dbReference type="PROSITE-ProRule" id="PRU00024"/>
    </source>
</evidence>
<dbReference type="PROSITE" id="PS00518">
    <property type="entry name" value="ZF_RING_1"/>
    <property type="match status" value="1"/>
</dbReference>
<feature type="domain" description="RING-type" evidence="6">
    <location>
        <begin position="55"/>
        <end position="100"/>
    </location>
</feature>
<dbReference type="InterPro" id="IPR017907">
    <property type="entry name" value="Znf_RING_CS"/>
</dbReference>
<dbReference type="InterPro" id="IPR011042">
    <property type="entry name" value="6-blade_b-propeller_TolB-like"/>
</dbReference>
<dbReference type="InterPro" id="IPR013083">
    <property type="entry name" value="Znf_RING/FYVE/PHD"/>
</dbReference>
<dbReference type="GO" id="GO:0008270">
    <property type="term" value="F:zinc ion binding"/>
    <property type="evidence" value="ECO:0007669"/>
    <property type="project" value="UniProtKB-KW"/>
</dbReference>
<feature type="domain" description="B box-type" evidence="7">
    <location>
        <begin position="186"/>
        <end position="229"/>
    </location>
</feature>
<dbReference type="PANTHER" id="PTHR25462:SF296">
    <property type="entry name" value="MEIOTIC P26, ISOFORM F"/>
    <property type="match status" value="1"/>
</dbReference>
<protein>
    <submittedName>
        <fullName evidence="8">Uncharacterized protein</fullName>
    </submittedName>
</protein>
<dbReference type="InterPro" id="IPR047153">
    <property type="entry name" value="TRIM45/56/19-like"/>
</dbReference>
<dbReference type="InterPro" id="IPR018957">
    <property type="entry name" value="Znf_C3HC4_RING-type"/>
</dbReference>
<dbReference type="CDD" id="cd16579">
    <property type="entry name" value="RING-HC_PML_C-V"/>
    <property type="match status" value="1"/>
</dbReference>
<dbReference type="SMART" id="SM00184">
    <property type="entry name" value="RING"/>
    <property type="match status" value="1"/>
</dbReference>
<dbReference type="Gene3D" id="3.30.160.60">
    <property type="entry name" value="Classic Zinc Finger"/>
    <property type="match status" value="1"/>
</dbReference>
<evidence type="ECO:0000259" key="7">
    <source>
        <dbReference type="PROSITE" id="PS50119"/>
    </source>
</evidence>
<organism evidence="8 9">
    <name type="scientific">Patiria miniata</name>
    <name type="common">Bat star</name>
    <name type="synonym">Asterina miniata</name>
    <dbReference type="NCBI Taxonomy" id="46514"/>
    <lineage>
        <taxon>Eukaryota</taxon>
        <taxon>Metazoa</taxon>
        <taxon>Echinodermata</taxon>
        <taxon>Eleutherozoa</taxon>
        <taxon>Asterozoa</taxon>
        <taxon>Asteroidea</taxon>
        <taxon>Valvatacea</taxon>
        <taxon>Valvatida</taxon>
        <taxon>Asterinidae</taxon>
        <taxon>Patiria</taxon>
    </lineage>
</organism>
<evidence type="ECO:0000256" key="5">
    <source>
        <dbReference type="SAM" id="MobiDB-lite"/>
    </source>
</evidence>
<dbReference type="PROSITE" id="PS50089">
    <property type="entry name" value="ZF_RING_2"/>
    <property type="match status" value="1"/>
</dbReference>
<evidence type="ECO:0000256" key="1">
    <source>
        <dbReference type="ARBA" id="ARBA00022723"/>
    </source>
</evidence>